<name>A0A7C8IN58_9PEZI</name>
<dbReference type="InterPro" id="IPR046797">
    <property type="entry name" value="PDDEXK_12"/>
</dbReference>
<gene>
    <name evidence="3" type="ORF">GQX73_g5592</name>
</gene>
<reference evidence="3 4" key="1">
    <citation type="submission" date="2019-12" db="EMBL/GenBank/DDBJ databases">
        <title>Draft genome sequence of the ascomycete Xylaria multiplex DSM 110363.</title>
        <authorList>
            <person name="Buettner E."/>
            <person name="Kellner H."/>
        </authorList>
    </citation>
    <scope>NUCLEOTIDE SEQUENCE [LARGE SCALE GENOMIC DNA]</scope>
    <source>
        <strain evidence="3 4">DSM 110363</strain>
    </source>
</reference>
<evidence type="ECO:0000313" key="3">
    <source>
        <dbReference type="EMBL" id="KAF2967981.1"/>
    </source>
</evidence>
<feature type="region of interest" description="Disordered" evidence="1">
    <location>
        <begin position="37"/>
        <end position="141"/>
    </location>
</feature>
<comment type="caution">
    <text evidence="3">The sequence shown here is derived from an EMBL/GenBank/DDBJ whole genome shotgun (WGS) entry which is preliminary data.</text>
</comment>
<keyword evidence="4" id="KW-1185">Reference proteome</keyword>
<dbReference type="Pfam" id="PF20516">
    <property type="entry name" value="PDDEXK_12"/>
    <property type="match status" value="1"/>
</dbReference>
<feature type="domain" description="PD-(D/E)XK nuclease-like" evidence="2">
    <location>
        <begin position="251"/>
        <end position="440"/>
    </location>
</feature>
<feature type="compositionally biased region" description="Basic residues" evidence="1">
    <location>
        <begin position="50"/>
        <end position="59"/>
    </location>
</feature>
<evidence type="ECO:0000256" key="1">
    <source>
        <dbReference type="SAM" id="MobiDB-lite"/>
    </source>
</evidence>
<organism evidence="3 4">
    <name type="scientific">Xylaria multiplex</name>
    <dbReference type="NCBI Taxonomy" id="323545"/>
    <lineage>
        <taxon>Eukaryota</taxon>
        <taxon>Fungi</taxon>
        <taxon>Dikarya</taxon>
        <taxon>Ascomycota</taxon>
        <taxon>Pezizomycotina</taxon>
        <taxon>Sordariomycetes</taxon>
        <taxon>Xylariomycetidae</taxon>
        <taxon>Xylariales</taxon>
        <taxon>Xylariaceae</taxon>
        <taxon>Xylaria</taxon>
    </lineage>
</organism>
<feature type="compositionally biased region" description="Low complexity" evidence="1">
    <location>
        <begin position="105"/>
        <end position="135"/>
    </location>
</feature>
<proteinExistence type="predicted"/>
<protein>
    <recommendedName>
        <fullName evidence="2">PD-(D/E)XK nuclease-like domain-containing protein</fullName>
    </recommendedName>
</protein>
<dbReference type="AlphaFoldDB" id="A0A7C8IN58"/>
<dbReference type="EMBL" id="WUBL01000058">
    <property type="protein sequence ID" value="KAF2967981.1"/>
    <property type="molecule type" value="Genomic_DNA"/>
</dbReference>
<accession>A0A7C8IN58</accession>
<feature type="compositionally biased region" description="Polar residues" evidence="1">
    <location>
        <begin position="94"/>
        <end position="104"/>
    </location>
</feature>
<evidence type="ECO:0000313" key="4">
    <source>
        <dbReference type="Proteomes" id="UP000481858"/>
    </source>
</evidence>
<evidence type="ECO:0000259" key="2">
    <source>
        <dbReference type="Pfam" id="PF20516"/>
    </source>
</evidence>
<sequence length="449" mass="49879">MGPEIISAWLQDVDVDADVDVDNKANSSPDFCYLSSLTKPIFPSQTPPKMARRSPRKKPTSACNSDDLDEDIRHPSDDVFDTPRPSRRAAFAQILQNPPTLPSITSARSLTRSTNSNSRSTNSGTRSTNSGTRSRSPIKGVDDLLRLEKPVQWSTVDMVDLQVRMQNSMPSGNACPDLLVSLVGRLNSKYIPCEIREILSQVSPVESTLDFLFTDTETILPSLSQPVTQFLTQPLGTGSGETATQLMRRFALLTEYSNIQSIVAKTNKFNTPSRSEAAWNENVYGPMLDLAVLHASNIAVENITRANIVEKFVPKSAATYNSEFQVKMIDYALALRPEPGFHERLLEFVSHLDHPTFNQTNYHPLRTSPAGIFIGTKARDHGQCITETKIQLGIWVASWFSRVARFPRNTSASTISSKLPYVPILLVDRGTWELYFAFDGQSNWFAGSS</sequence>
<dbReference type="OrthoDB" id="4161186at2759"/>
<dbReference type="InParanoid" id="A0A7C8IN58"/>
<dbReference type="Proteomes" id="UP000481858">
    <property type="component" value="Unassembled WGS sequence"/>
</dbReference>